<dbReference type="Proteomes" id="UP000175971">
    <property type="component" value="Unassembled WGS sequence"/>
</dbReference>
<dbReference type="Gene3D" id="3.30.750.24">
    <property type="entry name" value="STAS domain"/>
    <property type="match status" value="1"/>
</dbReference>
<proteinExistence type="predicted"/>
<dbReference type="GeneID" id="97762156"/>
<comment type="caution">
    <text evidence="3">The sequence shown here is derived from an EMBL/GenBank/DDBJ whole genome shotgun (WGS) entry which is preliminary data.</text>
</comment>
<name>A0A1E7LSJ1_9ACTN</name>
<dbReference type="RefSeq" id="WP_070201891.1">
    <property type="nucleotide sequence ID" value="NZ_LJGZ01000088.1"/>
</dbReference>
<dbReference type="AlphaFoldDB" id="A0A1E7LSJ1"/>
<dbReference type="EMBL" id="LJGZ01000088">
    <property type="protein sequence ID" value="OEV18883.1"/>
    <property type="molecule type" value="Genomic_DNA"/>
</dbReference>
<reference evidence="3 4" key="1">
    <citation type="journal article" date="2016" name="Front. Microbiol.">
        <title>Comparative Genomics Analysis of Streptomyces Species Reveals Their Adaptation to the Marine Environment and Their Diversity at the Genomic Level.</title>
        <authorList>
            <person name="Tian X."/>
            <person name="Zhang Z."/>
            <person name="Yang T."/>
            <person name="Chen M."/>
            <person name="Li J."/>
            <person name="Chen F."/>
            <person name="Yang J."/>
            <person name="Li W."/>
            <person name="Zhang B."/>
            <person name="Zhang Z."/>
            <person name="Wu J."/>
            <person name="Zhang C."/>
            <person name="Long L."/>
            <person name="Xiao J."/>
        </authorList>
    </citation>
    <scope>NUCLEOTIDE SEQUENCE [LARGE SCALE GENOMIC DNA]</scope>
    <source>
        <strain evidence="3 4">SCSIO M10372</strain>
    </source>
</reference>
<protein>
    <submittedName>
        <fullName evidence="3">Anti-anti-sigma factor</fullName>
    </submittedName>
</protein>
<gene>
    <name evidence="3" type="ORF">AN221_18120</name>
</gene>
<dbReference type="Pfam" id="PF13466">
    <property type="entry name" value="STAS_2"/>
    <property type="match status" value="1"/>
</dbReference>
<dbReference type="PATRIC" id="fig|518642.7.peg.378"/>
<evidence type="ECO:0000259" key="2">
    <source>
        <dbReference type="PROSITE" id="PS50801"/>
    </source>
</evidence>
<evidence type="ECO:0000256" key="1">
    <source>
        <dbReference type="SAM" id="MobiDB-lite"/>
    </source>
</evidence>
<feature type="compositionally biased region" description="Basic and acidic residues" evidence="1">
    <location>
        <begin position="108"/>
        <end position="117"/>
    </location>
</feature>
<dbReference type="InterPro" id="IPR058548">
    <property type="entry name" value="MlaB-like_STAS"/>
</dbReference>
<dbReference type="InterPro" id="IPR002645">
    <property type="entry name" value="STAS_dom"/>
</dbReference>
<dbReference type="PROSITE" id="PS50801">
    <property type="entry name" value="STAS"/>
    <property type="match status" value="1"/>
</dbReference>
<evidence type="ECO:0000313" key="3">
    <source>
        <dbReference type="EMBL" id="OEV18883.1"/>
    </source>
</evidence>
<dbReference type="OrthoDB" id="4249752at2"/>
<sequence length="135" mass="14846">MTALPSPLLTVTAEEGPGWVRLRLTGDLDYDTSSELVARAMEQLAARPGLDELYLDCAGLEMCDSMGVSALLQVHRDTAARRVRLHVEEAPPFLDRIMRITGIDHLFARQEQKDRRPARGAGEEGPSDPHPSPTS</sequence>
<organism evidence="3 4">
    <name type="scientific">Streptomyces nanshensis</name>
    <dbReference type="NCBI Taxonomy" id="518642"/>
    <lineage>
        <taxon>Bacteria</taxon>
        <taxon>Bacillati</taxon>
        <taxon>Actinomycetota</taxon>
        <taxon>Actinomycetes</taxon>
        <taxon>Kitasatosporales</taxon>
        <taxon>Streptomycetaceae</taxon>
        <taxon>Streptomyces</taxon>
    </lineage>
</organism>
<dbReference type="CDD" id="cd07043">
    <property type="entry name" value="STAS_anti-anti-sigma_factors"/>
    <property type="match status" value="1"/>
</dbReference>
<feature type="region of interest" description="Disordered" evidence="1">
    <location>
        <begin position="108"/>
        <end position="135"/>
    </location>
</feature>
<dbReference type="InterPro" id="IPR036513">
    <property type="entry name" value="STAS_dom_sf"/>
</dbReference>
<keyword evidence="4" id="KW-1185">Reference proteome</keyword>
<dbReference type="SUPFAM" id="SSF52091">
    <property type="entry name" value="SpoIIaa-like"/>
    <property type="match status" value="1"/>
</dbReference>
<evidence type="ECO:0000313" key="4">
    <source>
        <dbReference type="Proteomes" id="UP000175971"/>
    </source>
</evidence>
<accession>A0A1E7LSJ1</accession>
<feature type="domain" description="STAS" evidence="2">
    <location>
        <begin position="9"/>
        <end position="103"/>
    </location>
</feature>